<evidence type="ECO:0000313" key="4">
    <source>
        <dbReference type="EMBL" id="MCQ4334455.1"/>
    </source>
</evidence>
<dbReference type="AlphaFoldDB" id="A0A9R1CUS7"/>
<dbReference type="Gene3D" id="1.10.4100.10">
    <property type="entry name" value="2-methylcitrate dehydratase PrpD"/>
    <property type="match status" value="1"/>
</dbReference>
<evidence type="ECO:0000259" key="3">
    <source>
        <dbReference type="Pfam" id="PF19305"/>
    </source>
</evidence>
<feature type="domain" description="MmgE/PrpD C-terminal" evidence="3">
    <location>
        <begin position="271"/>
        <end position="444"/>
    </location>
</feature>
<dbReference type="Pfam" id="PF03972">
    <property type="entry name" value="MmgE_PrpD_N"/>
    <property type="match status" value="1"/>
</dbReference>
<reference evidence="4" key="1">
    <citation type="journal article" date="2023" name="Front. Microbiol.">
        <title>Genomic-based phylogenetic and metabolic analyses of the genus Natronomonas, and description of Natronomonas aquatica sp. nov.</title>
        <authorList>
            <person name="Garcia-Roldan A."/>
            <person name="Duran-Viseras A."/>
            <person name="de la Haba R.R."/>
            <person name="Corral P."/>
            <person name="Sanchez-Porro C."/>
            <person name="Ventosa A."/>
        </authorList>
    </citation>
    <scope>NUCLEOTIDE SEQUENCE</scope>
    <source>
        <strain evidence="4">F2-12</strain>
    </source>
</reference>
<sequence>MTITTTYAEYVTELAYDDLPEEVVDYAKKLTLDAIGVSIGARSRAGSSDAFVDGVDSLADGGEATVFATGETLEPEYAALLNGALVHSLDYDDTHRGASHHPGASVIPAAIATAETVERDVGGEELLAAIVAGYEVNCRLGQAVDPASHYDRGFHITATCGTFAATAAAGKIAGLDAGGLANAFGLNGSQAAGSQQYLANGSWNKRAHPGLAAHSGILAARFAEAGFYGSEAPIEGEDGFLNAYSDDPKPELATEGLGEEYELYRTGIKPYPCCRYMHAPLDGVFGILEEASIAPEDIESATVEIADPGIELVGRPAERKENPQSFVDAQFSMPFGVALAAVAGEATVDSFIEWSDGYTEEFGRIMRTTDVRSSAAVNEAYPEMWCADVTIETAGETFETHVEYANGEPENRMSWDDVTEKYGDLTVDLPSAAADEFLERVRSLEDERVEELTAPLLAESRNEAVADD</sequence>
<keyword evidence="5" id="KW-1185">Reference proteome</keyword>
<feature type="domain" description="MmgE/PrpD N-terminal" evidence="2">
    <location>
        <begin position="8"/>
        <end position="252"/>
    </location>
</feature>
<dbReference type="PANTHER" id="PTHR16943:SF8">
    <property type="entry name" value="2-METHYLCITRATE DEHYDRATASE"/>
    <property type="match status" value="1"/>
</dbReference>
<dbReference type="InterPro" id="IPR045336">
    <property type="entry name" value="MmgE_PrpD_N"/>
</dbReference>
<dbReference type="EMBL" id="JAHLKM010000025">
    <property type="protein sequence ID" value="MCQ4334455.1"/>
    <property type="molecule type" value="Genomic_DNA"/>
</dbReference>
<gene>
    <name evidence="4" type="ORF">KM295_13405</name>
</gene>
<protein>
    <submittedName>
        <fullName evidence="4">MmgE/PrpD family protein</fullName>
    </submittedName>
</protein>
<dbReference type="GO" id="GO:0016829">
    <property type="term" value="F:lyase activity"/>
    <property type="evidence" value="ECO:0007669"/>
    <property type="project" value="InterPro"/>
</dbReference>
<name>A0A9R1CUS7_9EURY</name>
<accession>A0A9R1CUS7</accession>
<dbReference type="SUPFAM" id="SSF103378">
    <property type="entry name" value="2-methylcitrate dehydratase PrpD"/>
    <property type="match status" value="1"/>
</dbReference>
<dbReference type="InterPro" id="IPR036148">
    <property type="entry name" value="MmgE/PrpD_sf"/>
</dbReference>
<dbReference type="Gene3D" id="3.30.1330.120">
    <property type="entry name" value="2-methylcitrate dehydratase PrpD"/>
    <property type="match status" value="1"/>
</dbReference>
<evidence type="ECO:0000313" key="5">
    <source>
        <dbReference type="Proteomes" id="UP001139494"/>
    </source>
</evidence>
<comment type="similarity">
    <text evidence="1">Belongs to the PrpD family.</text>
</comment>
<dbReference type="InterPro" id="IPR042183">
    <property type="entry name" value="MmgE/PrpD_sf_1"/>
</dbReference>
<evidence type="ECO:0000259" key="2">
    <source>
        <dbReference type="Pfam" id="PF03972"/>
    </source>
</evidence>
<dbReference type="RefSeq" id="WP_256030495.1">
    <property type="nucleotide sequence ID" value="NZ_JAHLKM010000025.1"/>
</dbReference>
<evidence type="ECO:0000256" key="1">
    <source>
        <dbReference type="ARBA" id="ARBA00006174"/>
    </source>
</evidence>
<dbReference type="Pfam" id="PF19305">
    <property type="entry name" value="MmgE_PrpD_C"/>
    <property type="match status" value="1"/>
</dbReference>
<dbReference type="InterPro" id="IPR005656">
    <property type="entry name" value="MmgE_PrpD"/>
</dbReference>
<dbReference type="InterPro" id="IPR042188">
    <property type="entry name" value="MmgE/PrpD_sf_2"/>
</dbReference>
<comment type="caution">
    <text evidence="4">The sequence shown here is derived from an EMBL/GenBank/DDBJ whole genome shotgun (WGS) entry which is preliminary data.</text>
</comment>
<dbReference type="InterPro" id="IPR045337">
    <property type="entry name" value="MmgE_PrpD_C"/>
</dbReference>
<dbReference type="Proteomes" id="UP001139494">
    <property type="component" value="Unassembled WGS sequence"/>
</dbReference>
<dbReference type="PANTHER" id="PTHR16943">
    <property type="entry name" value="2-METHYLCITRATE DEHYDRATASE-RELATED"/>
    <property type="match status" value="1"/>
</dbReference>
<proteinExistence type="inferred from homology"/>
<organism evidence="4 5">
    <name type="scientific">Natronomonas aquatica</name>
    <dbReference type="NCBI Taxonomy" id="2841590"/>
    <lineage>
        <taxon>Archaea</taxon>
        <taxon>Methanobacteriati</taxon>
        <taxon>Methanobacteriota</taxon>
        <taxon>Stenosarchaea group</taxon>
        <taxon>Halobacteria</taxon>
        <taxon>Halobacteriales</taxon>
        <taxon>Natronomonadaceae</taxon>
        <taxon>Natronomonas</taxon>
    </lineage>
</organism>